<gene>
    <name evidence="6" type="primary">dnlz</name>
    <name evidence="6" type="ORF">TNCT_325401</name>
</gene>
<evidence type="ECO:0000256" key="4">
    <source>
        <dbReference type="PROSITE-ProRule" id="PRU00834"/>
    </source>
</evidence>
<dbReference type="Pfam" id="PF05180">
    <property type="entry name" value="zf-DNL"/>
    <property type="match status" value="1"/>
</dbReference>
<evidence type="ECO:0000256" key="3">
    <source>
        <dbReference type="ARBA" id="ARBA00022833"/>
    </source>
</evidence>
<dbReference type="InterPro" id="IPR024158">
    <property type="entry name" value="Mt_import_TIM15"/>
</dbReference>
<dbReference type="PANTHER" id="PTHR20922:SF13">
    <property type="entry name" value="DNL-TYPE ZINC FINGER PROTEIN"/>
    <property type="match status" value="1"/>
</dbReference>
<comment type="caution">
    <text evidence="6">The sequence shown here is derived from an EMBL/GenBank/DDBJ whole genome shotgun (WGS) entry which is preliminary data.</text>
</comment>
<keyword evidence="2 4" id="KW-0863">Zinc-finger</keyword>
<accession>A0A8X6GXP3</accession>
<dbReference type="GO" id="GO:0050821">
    <property type="term" value="P:protein stabilization"/>
    <property type="evidence" value="ECO:0007669"/>
    <property type="project" value="TreeGrafter"/>
</dbReference>
<dbReference type="EMBL" id="BMAO01026789">
    <property type="protein sequence ID" value="GFR12483.1"/>
    <property type="molecule type" value="Genomic_DNA"/>
</dbReference>
<dbReference type="AlphaFoldDB" id="A0A8X6GXP3"/>
<reference evidence="6" key="1">
    <citation type="submission" date="2020-07" db="EMBL/GenBank/DDBJ databases">
        <title>Multicomponent nature underlies the extraordinary mechanical properties of spider dragline silk.</title>
        <authorList>
            <person name="Kono N."/>
            <person name="Nakamura H."/>
            <person name="Mori M."/>
            <person name="Yoshida Y."/>
            <person name="Ohtoshi R."/>
            <person name="Malay A.D."/>
            <person name="Moran D.A.P."/>
            <person name="Tomita M."/>
            <person name="Numata K."/>
            <person name="Arakawa K."/>
        </authorList>
    </citation>
    <scope>NUCLEOTIDE SEQUENCE</scope>
</reference>
<evidence type="ECO:0000313" key="6">
    <source>
        <dbReference type="EMBL" id="GFR12483.1"/>
    </source>
</evidence>
<dbReference type="PROSITE" id="PS51501">
    <property type="entry name" value="ZF_DNL"/>
    <property type="match status" value="1"/>
</dbReference>
<dbReference type="InterPro" id="IPR007853">
    <property type="entry name" value="Znf_DNL-typ"/>
</dbReference>
<dbReference type="GO" id="GO:0030150">
    <property type="term" value="P:protein import into mitochondrial matrix"/>
    <property type="evidence" value="ECO:0007669"/>
    <property type="project" value="TreeGrafter"/>
</dbReference>
<name>A0A8X6GXP3_TRICU</name>
<protein>
    <submittedName>
        <fullName evidence="6">DNL-type zinc finger protein</fullName>
    </submittedName>
</protein>
<dbReference type="GO" id="GO:0006457">
    <property type="term" value="P:protein folding"/>
    <property type="evidence" value="ECO:0007669"/>
    <property type="project" value="TreeGrafter"/>
</dbReference>
<dbReference type="Proteomes" id="UP000887116">
    <property type="component" value="Unassembled WGS sequence"/>
</dbReference>
<dbReference type="GO" id="GO:0008270">
    <property type="term" value="F:zinc ion binding"/>
    <property type="evidence" value="ECO:0007669"/>
    <property type="project" value="UniProtKB-KW"/>
</dbReference>
<keyword evidence="1" id="KW-0479">Metal-binding</keyword>
<keyword evidence="7" id="KW-1185">Reference proteome</keyword>
<organism evidence="6 7">
    <name type="scientific">Trichonephila clavata</name>
    <name type="common">Joro spider</name>
    <name type="synonym">Nephila clavata</name>
    <dbReference type="NCBI Taxonomy" id="2740835"/>
    <lineage>
        <taxon>Eukaryota</taxon>
        <taxon>Metazoa</taxon>
        <taxon>Ecdysozoa</taxon>
        <taxon>Arthropoda</taxon>
        <taxon>Chelicerata</taxon>
        <taxon>Arachnida</taxon>
        <taxon>Araneae</taxon>
        <taxon>Araneomorphae</taxon>
        <taxon>Entelegynae</taxon>
        <taxon>Araneoidea</taxon>
        <taxon>Nephilidae</taxon>
        <taxon>Trichonephila</taxon>
    </lineage>
</organism>
<dbReference type="PANTHER" id="PTHR20922">
    <property type="entry name" value="DNL-TYPE ZINC FINGER PROTEIN"/>
    <property type="match status" value="1"/>
</dbReference>
<dbReference type="OrthoDB" id="512667at2759"/>
<evidence type="ECO:0000259" key="5">
    <source>
        <dbReference type="PROSITE" id="PS51501"/>
    </source>
</evidence>
<dbReference type="GO" id="GO:0051087">
    <property type="term" value="F:protein-folding chaperone binding"/>
    <property type="evidence" value="ECO:0007669"/>
    <property type="project" value="TreeGrafter"/>
</dbReference>
<evidence type="ECO:0000313" key="7">
    <source>
        <dbReference type="Proteomes" id="UP000887116"/>
    </source>
</evidence>
<feature type="domain" description="DNL-type" evidence="5">
    <location>
        <begin position="72"/>
        <end position="155"/>
    </location>
</feature>
<keyword evidence="3" id="KW-0862">Zinc</keyword>
<evidence type="ECO:0000256" key="2">
    <source>
        <dbReference type="ARBA" id="ARBA00022771"/>
    </source>
</evidence>
<dbReference type="GO" id="GO:0005739">
    <property type="term" value="C:mitochondrion"/>
    <property type="evidence" value="ECO:0007669"/>
    <property type="project" value="TreeGrafter"/>
</dbReference>
<sequence>MLRFNPVFRHIFSCFNKRCFVIRCNNYLKPIIFQNKFCNIENQYSFNISRQCSNEAYEHHSGSSVTSGAVGKIKPKLFLAFTCKICKARIEKHISKAAYTKGVVIVTCDGCKENHLIADNLGWFPNLQAMRNIEDFMQAQGETVKRTIDNDKIKE</sequence>
<evidence type="ECO:0000256" key="1">
    <source>
        <dbReference type="ARBA" id="ARBA00022723"/>
    </source>
</evidence>
<proteinExistence type="predicted"/>